<keyword evidence="2" id="KW-1185">Reference proteome</keyword>
<organism evidence="1 2">
    <name type="scientific">Vreelandella nigrificans</name>
    <dbReference type="NCBI Taxonomy" id="2042704"/>
    <lineage>
        <taxon>Bacteria</taxon>
        <taxon>Pseudomonadati</taxon>
        <taxon>Pseudomonadota</taxon>
        <taxon>Gammaproteobacteria</taxon>
        <taxon>Oceanospirillales</taxon>
        <taxon>Halomonadaceae</taxon>
        <taxon>Vreelandella</taxon>
    </lineage>
</organism>
<sequence>MIKLDFVHGSPPVFRGDAFKWLRQYFCQLIERTIEAKSVSGGLATFLGFGETITIMLALTAHRPLNMLKGRHDIESLIEPMALI</sequence>
<dbReference type="Proteomes" id="UP000218677">
    <property type="component" value="Unassembled WGS sequence"/>
</dbReference>
<evidence type="ECO:0000313" key="2">
    <source>
        <dbReference type="Proteomes" id="UP000218677"/>
    </source>
</evidence>
<evidence type="ECO:0000313" key="1">
    <source>
        <dbReference type="EMBL" id="PCF93603.1"/>
    </source>
</evidence>
<proteinExistence type="predicted"/>
<dbReference type="EMBL" id="NWUX01000035">
    <property type="protein sequence ID" value="PCF93603.1"/>
    <property type="molecule type" value="Genomic_DNA"/>
</dbReference>
<accession>A0A2A4HHQ3</accession>
<dbReference type="AlphaFoldDB" id="A0A2A4HHQ3"/>
<comment type="caution">
    <text evidence="1">The sequence shown here is derived from an EMBL/GenBank/DDBJ whole genome shotgun (WGS) entry which is preliminary data.</text>
</comment>
<reference evidence="2" key="1">
    <citation type="submission" date="2017-09" db="EMBL/GenBank/DDBJ databases">
        <authorList>
            <person name="Cho G.-S."/>
            <person name="Oguntoyinbo F.A."/>
            <person name="Cnockaert M."/>
            <person name="Kabisch J."/>
            <person name="Neve H."/>
            <person name="Bockelmann W."/>
            <person name="Wenning M."/>
            <person name="Franz C.M."/>
            <person name="Vandamme P."/>
        </authorList>
    </citation>
    <scope>NUCLEOTIDE SEQUENCE [LARGE SCALE GENOMIC DNA]</scope>
    <source>
        <strain evidence="2">MBT G8648</strain>
    </source>
</reference>
<name>A0A2A4HHQ3_9GAMM</name>
<gene>
    <name evidence="1" type="ORF">CPA45_21555</name>
</gene>
<protein>
    <submittedName>
        <fullName evidence="1">Uncharacterized protein</fullName>
    </submittedName>
</protein>